<feature type="region of interest" description="Disordered" evidence="3">
    <location>
        <begin position="1004"/>
        <end position="1024"/>
    </location>
</feature>
<keyword evidence="1" id="KW-0677">Repeat</keyword>
<feature type="region of interest" description="Disordered" evidence="3">
    <location>
        <begin position="300"/>
        <end position="331"/>
    </location>
</feature>
<feature type="region of interest" description="Disordered" evidence="3">
    <location>
        <begin position="768"/>
        <end position="801"/>
    </location>
</feature>
<dbReference type="VEuPathDB" id="CryptoDB:Cvel_881"/>
<evidence type="ECO:0000256" key="3">
    <source>
        <dbReference type="SAM" id="MobiDB-lite"/>
    </source>
</evidence>
<dbReference type="PANTHER" id="PTHR47447">
    <property type="entry name" value="OS03G0856100 PROTEIN"/>
    <property type="match status" value="1"/>
</dbReference>
<gene>
    <name evidence="4" type="ORF">Cvel_881</name>
</gene>
<feature type="compositionally biased region" description="Basic and acidic residues" evidence="3">
    <location>
        <begin position="39"/>
        <end position="50"/>
    </location>
</feature>
<sequence>MPQRVSLLFLQADSEPSNASLGGPQDHRKTAAGGDDAEERERAFHADIARKVGGGDPDRQIYAPSSTCPPPPSVARPVRKRDLRKSLRNTSSIFAIKRLNSATESVRAGHIESAIEHFCSALKLMKYSGVLGSSVIEFFRELVHEQRGHWAEAAMLFRKYRTEGFEAPPLLYKRLIHSAHCMNLTPYAEELWQDALQSSGEMTPDVWIAAVKGYAIRGDAENAERVYVEGRTLRGMGPDKQVIDTLVMAYGRAGDPHRAWALVILHLRLPAEFDLVQAGVDLEGLKAVVDTERKARGLPSFRFASQGANKETEDGENAQKGADSTSPSPTPQEIQLEEVLGGGSAPPQVGEEERVLPEVPAAPVPFGGKERADHRTFSLLLDGYAKSGLGNEALALFWEMQRTEKNPRHRAKNGDACNVLSALRGRGDPNDLSNAQYVCQVLWLSGRRSHQKACWTVLMDMHARCDRLTKAAELFEEAIVCGKKPNLPWCNLLLYWALKRMQLDGAFHIARLMADFGVSLSPRCRISLHALMPRQSRGGEGRVEIQKLEKAVKMMQRKDEFHRRRAVNKLQEFFDLFGTLDSLFDLLHRCVVCKEAAPARLVEKLRPRLPVYRKRLAQIPRKLAELTSSGEVGALTRELTKAACFRAGAVLDVITTFVEMPDEERNRARGSGWDSISPPWAKLLSLVRTAGICSTQTKAFSRANCFFRIGGPAGGVVRYPSAHSRHSSRLLPSSKGLYSLEASEEVRQALRNFERLCVKKEGLSEGPQLTILPEFGDGGNERDGRNSSSSSPLSPGKGDSHLTLYLNEPEGRVTLLDLGACNAQLSRLFAYRAEREGAGGNFGVKKAVMRSRLSDGLAFFVRMALAGITPDVVTFSLMIKVCGTLGEDFLARGLFVLCTNPQAFPDFVETAEREKIERQEKSKIKPFWQPSGGPDVSQKEEKEVPYDLNDPQFSHENDDETFFSSLLNSRRRSRGKSAMGMEGLFSEQREAEWLESVLRGTDRPGARLREERDTLEERDGRGGQVPINRKIAAPIDPPPALLDALALSPDSLEKLGEKEGGEGKGQQEGGLLWIRRLVPRRPSHVMCRHLMRAFRRSGLPTDAIDFFTDMQTEWGISPDRWTLTEYVLSFVELGNIPAAVQAAYAYKLDGIRLSYPTLKILESRLNMPAVHMLFPDKLEEMHTYFEWLIVDEKYFQRERKERAEVEELEHQSSGV</sequence>
<reference evidence="4" key="1">
    <citation type="submission" date="2014-11" db="EMBL/GenBank/DDBJ databases">
        <authorList>
            <person name="Otto D Thomas"/>
            <person name="Naeem Raeece"/>
        </authorList>
    </citation>
    <scope>NUCLEOTIDE SEQUENCE</scope>
</reference>
<feature type="compositionally biased region" description="Low complexity" evidence="3">
    <location>
        <begin position="786"/>
        <end position="797"/>
    </location>
</feature>
<dbReference type="NCBIfam" id="TIGR00756">
    <property type="entry name" value="PPR"/>
    <property type="match status" value="1"/>
</dbReference>
<organism evidence="4">
    <name type="scientific">Chromera velia CCMP2878</name>
    <dbReference type="NCBI Taxonomy" id="1169474"/>
    <lineage>
        <taxon>Eukaryota</taxon>
        <taxon>Sar</taxon>
        <taxon>Alveolata</taxon>
        <taxon>Colpodellida</taxon>
        <taxon>Chromeraceae</taxon>
        <taxon>Chromera</taxon>
    </lineage>
</organism>
<dbReference type="Pfam" id="PF01535">
    <property type="entry name" value="PPR"/>
    <property type="match status" value="3"/>
</dbReference>
<evidence type="ECO:0000313" key="4">
    <source>
        <dbReference type="EMBL" id="CEM40730.1"/>
    </source>
</evidence>
<feature type="compositionally biased region" description="Basic and acidic residues" evidence="3">
    <location>
        <begin position="1004"/>
        <end position="1021"/>
    </location>
</feature>
<feature type="repeat" description="PPR" evidence="2">
    <location>
        <begin position="373"/>
        <end position="407"/>
    </location>
</feature>
<dbReference type="InterPro" id="IPR002885">
    <property type="entry name" value="PPR_rpt"/>
</dbReference>
<feature type="region of interest" description="Disordered" evidence="3">
    <location>
        <begin position="1"/>
        <end position="79"/>
    </location>
</feature>
<accession>A0A0G4H9X2</accession>
<proteinExistence type="predicted"/>
<name>A0A0G4H9X2_9ALVE</name>
<evidence type="ECO:0000256" key="1">
    <source>
        <dbReference type="ARBA" id="ARBA00022737"/>
    </source>
</evidence>
<evidence type="ECO:0008006" key="5">
    <source>
        <dbReference type="Google" id="ProtNLM"/>
    </source>
</evidence>
<evidence type="ECO:0000256" key="2">
    <source>
        <dbReference type="PROSITE-ProRule" id="PRU00708"/>
    </source>
</evidence>
<dbReference type="EMBL" id="CDMZ01002095">
    <property type="protein sequence ID" value="CEM40730.1"/>
    <property type="molecule type" value="Genomic_DNA"/>
</dbReference>
<dbReference type="PANTHER" id="PTHR47447:SF17">
    <property type="entry name" value="OS12G0638900 PROTEIN"/>
    <property type="match status" value="1"/>
</dbReference>
<feature type="compositionally biased region" description="Polar residues" evidence="3">
    <location>
        <begin position="322"/>
        <end position="331"/>
    </location>
</feature>
<dbReference type="PROSITE" id="PS51375">
    <property type="entry name" value="PPR"/>
    <property type="match status" value="1"/>
</dbReference>
<protein>
    <recommendedName>
        <fullName evidence="5">Pentacotripeptide-repeat region of PRORP domain-containing protein</fullName>
    </recommendedName>
</protein>
<dbReference type="AlphaFoldDB" id="A0A0G4H9X2"/>
<dbReference type="Gene3D" id="1.25.40.10">
    <property type="entry name" value="Tetratricopeptide repeat domain"/>
    <property type="match status" value="3"/>
</dbReference>
<dbReference type="InterPro" id="IPR011990">
    <property type="entry name" value="TPR-like_helical_dom_sf"/>
</dbReference>